<keyword evidence="4" id="KW-0408">Iron</keyword>
<accession>A0AAE3LM95</accession>
<name>A0AAE3LM95_9BACT</name>
<dbReference type="PANTHER" id="PTHR36438">
    <property type="entry name" value="IRON-SULFUR CLUSTER REPAIR PROTEIN YTFE"/>
    <property type="match status" value="1"/>
</dbReference>
<dbReference type="GO" id="GO:0005737">
    <property type="term" value="C:cytoplasm"/>
    <property type="evidence" value="ECO:0007669"/>
    <property type="project" value="UniProtKB-SubCell"/>
</dbReference>
<comment type="subcellular location">
    <subcellularLocation>
        <location evidence="1">Cytoplasm</location>
    </subcellularLocation>
</comment>
<dbReference type="PANTHER" id="PTHR36438:SF1">
    <property type="entry name" value="IRON-SULFUR CLUSTER REPAIR PROTEIN YTFE"/>
    <property type="match status" value="1"/>
</dbReference>
<protein>
    <submittedName>
        <fullName evidence="6">Iron-sulfur cluster repair di-iron protein</fullName>
    </submittedName>
</protein>
<organism evidence="6 7">
    <name type="scientific">Haoranjiania flava</name>
    <dbReference type="NCBI Taxonomy" id="1856322"/>
    <lineage>
        <taxon>Bacteria</taxon>
        <taxon>Pseudomonadati</taxon>
        <taxon>Bacteroidota</taxon>
        <taxon>Chitinophagia</taxon>
        <taxon>Chitinophagales</taxon>
        <taxon>Chitinophagaceae</taxon>
        <taxon>Haoranjiania</taxon>
    </lineage>
</organism>
<dbReference type="NCBIfam" id="TIGR03652">
    <property type="entry name" value="FeS_repair_RIC"/>
    <property type="match status" value="1"/>
</dbReference>
<dbReference type="Pfam" id="PF01814">
    <property type="entry name" value="Hemerythrin"/>
    <property type="match status" value="1"/>
</dbReference>
<evidence type="ECO:0000256" key="4">
    <source>
        <dbReference type="ARBA" id="ARBA00023004"/>
    </source>
</evidence>
<evidence type="ECO:0000313" key="7">
    <source>
        <dbReference type="Proteomes" id="UP001209317"/>
    </source>
</evidence>
<proteinExistence type="predicted"/>
<dbReference type="Proteomes" id="UP001209317">
    <property type="component" value="Unassembled WGS sequence"/>
</dbReference>
<evidence type="ECO:0000313" key="6">
    <source>
        <dbReference type="EMBL" id="MCU7693611.1"/>
    </source>
</evidence>
<dbReference type="Gene3D" id="1.20.120.520">
    <property type="entry name" value="nmb1532 protein domain like"/>
    <property type="match status" value="1"/>
</dbReference>
<dbReference type="Pfam" id="PF04405">
    <property type="entry name" value="ScdA_N"/>
    <property type="match status" value="1"/>
</dbReference>
<keyword evidence="7" id="KW-1185">Reference proteome</keyword>
<evidence type="ECO:0000256" key="1">
    <source>
        <dbReference type="ARBA" id="ARBA00004496"/>
    </source>
</evidence>
<feature type="domain" description="Hemerythrin-like" evidence="5">
    <location>
        <begin position="83"/>
        <end position="231"/>
    </location>
</feature>
<dbReference type="AlphaFoldDB" id="A0AAE3LM95"/>
<dbReference type="InterPro" id="IPR012312">
    <property type="entry name" value="Hemerythrin-like"/>
</dbReference>
<evidence type="ECO:0000256" key="2">
    <source>
        <dbReference type="ARBA" id="ARBA00022490"/>
    </source>
</evidence>
<reference evidence="6" key="1">
    <citation type="submission" date="2022-10" db="EMBL/GenBank/DDBJ databases">
        <authorList>
            <person name="Kim H.S."/>
            <person name="Kim J.-S."/>
            <person name="Suh M.K."/>
            <person name="Eom M.K."/>
            <person name="Lee J.-S."/>
        </authorList>
    </citation>
    <scope>NUCLEOTIDE SEQUENCE</scope>
    <source>
        <strain evidence="6">LIP-5</strain>
    </source>
</reference>
<comment type="caution">
    <text evidence="6">The sequence shown here is derived from an EMBL/GenBank/DDBJ whole genome shotgun (WGS) entry which is preliminary data.</text>
</comment>
<dbReference type="EMBL" id="JAOTPL010000003">
    <property type="protein sequence ID" value="MCU7693611.1"/>
    <property type="molecule type" value="Genomic_DNA"/>
</dbReference>
<evidence type="ECO:0000256" key="3">
    <source>
        <dbReference type="ARBA" id="ARBA00022723"/>
    </source>
</evidence>
<evidence type="ECO:0000259" key="5">
    <source>
        <dbReference type="Pfam" id="PF01814"/>
    </source>
</evidence>
<keyword evidence="3" id="KW-0479">Metal-binding</keyword>
<gene>
    <name evidence="6" type="primary">ric</name>
    <name evidence="6" type="ORF">OD355_03670</name>
</gene>
<keyword evidence="2" id="KW-0963">Cytoplasm</keyword>
<dbReference type="InterPro" id="IPR019903">
    <property type="entry name" value="RIC_family"/>
</dbReference>
<dbReference type="GO" id="GO:0046872">
    <property type="term" value="F:metal ion binding"/>
    <property type="evidence" value="ECO:0007669"/>
    <property type="project" value="UniProtKB-KW"/>
</dbReference>
<sequence>MENILEQNIGQLVAKDYRAAAVFKKNKIDFCCNGNRTINEAADAKKLDKQKLAHELQEVLSANTSAEVDVNGWPLDLLADYVTKKHHRYIREKVPVLLQFLDKLCRVHGERHPELFEINNLFRASAEDLEMHLQKEEHVLFPFIEEMVAAGSQNHSVNIPFGTVENPVSMMMDEHNVEGERFRKIAELTNEFNPPADACNTYRVAFAMLKEFEEDLHRHIHLENNILFPKAIALEKIINHGAN</sequence>
<dbReference type="RefSeq" id="WP_263037098.1">
    <property type="nucleotide sequence ID" value="NZ_JAOTPL010000003.1"/>
</dbReference>